<dbReference type="CDD" id="cd02440">
    <property type="entry name" value="AdoMet_MTases"/>
    <property type="match status" value="1"/>
</dbReference>
<comment type="catalytic activity">
    <reaction evidence="7">
        <text>arsenic triglutathione + 2 [thioredoxin]-dithiol + 2 S-adenosyl-L-methionine + H2O = dimethylarsinous acid + 2 [thioredoxin]-disulfide + 3 glutathione + 2 S-adenosyl-L-homocysteine + 2 H(+)</text>
        <dbReference type="Rhea" id="RHEA:69464"/>
        <dbReference type="Rhea" id="RHEA-COMP:10698"/>
        <dbReference type="Rhea" id="RHEA-COMP:10700"/>
        <dbReference type="ChEBI" id="CHEBI:15377"/>
        <dbReference type="ChEBI" id="CHEBI:15378"/>
        <dbReference type="ChEBI" id="CHEBI:23808"/>
        <dbReference type="ChEBI" id="CHEBI:29950"/>
        <dbReference type="ChEBI" id="CHEBI:50058"/>
        <dbReference type="ChEBI" id="CHEBI:57856"/>
        <dbReference type="ChEBI" id="CHEBI:57925"/>
        <dbReference type="ChEBI" id="CHEBI:59789"/>
        <dbReference type="ChEBI" id="CHEBI:183640"/>
        <dbReference type="EC" id="2.1.1.137"/>
    </reaction>
</comment>
<organism evidence="10 11">
    <name type="scientific">Lingula anatina</name>
    <name type="common">Brachiopod</name>
    <name type="synonym">Lingula unguis</name>
    <dbReference type="NCBI Taxonomy" id="7574"/>
    <lineage>
        <taxon>Eukaryota</taxon>
        <taxon>Metazoa</taxon>
        <taxon>Spiralia</taxon>
        <taxon>Lophotrochozoa</taxon>
        <taxon>Brachiopoda</taxon>
        <taxon>Linguliformea</taxon>
        <taxon>Lingulata</taxon>
        <taxon>Lingulida</taxon>
        <taxon>Linguloidea</taxon>
        <taxon>Lingulidae</taxon>
        <taxon>Lingula</taxon>
    </lineage>
</organism>
<dbReference type="GO" id="GO:0005829">
    <property type="term" value="C:cytosol"/>
    <property type="evidence" value="ECO:0007669"/>
    <property type="project" value="TreeGrafter"/>
</dbReference>
<keyword evidence="2" id="KW-0949">S-adenosyl-L-methionine</keyword>
<dbReference type="InterPro" id="IPR025714">
    <property type="entry name" value="Methyltranfer_dom"/>
</dbReference>
<dbReference type="KEGG" id="lak:106173798"/>
<dbReference type="GO" id="GO:0030791">
    <property type="term" value="F:arsenite methyltransferase activity"/>
    <property type="evidence" value="ECO:0007669"/>
    <property type="project" value="UniProtKB-EC"/>
</dbReference>
<dbReference type="GO" id="GO:0018872">
    <property type="term" value="P:arsonoacetate metabolic process"/>
    <property type="evidence" value="ECO:0007669"/>
    <property type="project" value="TreeGrafter"/>
</dbReference>
<dbReference type="GO" id="GO:0032259">
    <property type="term" value="P:methylation"/>
    <property type="evidence" value="ECO:0007669"/>
    <property type="project" value="UniProtKB-KW"/>
</dbReference>
<gene>
    <name evidence="11" type="primary">LOC106173798</name>
</gene>
<accession>A0A1S3JJE0</accession>
<comment type="catalytic activity">
    <reaction evidence="6">
        <text>arsenic triglutathione + [thioredoxin]-dithiol + S-adenosyl-L-methionine + 2 H2O = methylarsonous acid + [thioredoxin]-disulfide + 3 glutathione + S-adenosyl-L-homocysteine + H(+)</text>
        <dbReference type="Rhea" id="RHEA:69460"/>
        <dbReference type="Rhea" id="RHEA-COMP:10698"/>
        <dbReference type="Rhea" id="RHEA-COMP:10700"/>
        <dbReference type="ChEBI" id="CHEBI:15377"/>
        <dbReference type="ChEBI" id="CHEBI:15378"/>
        <dbReference type="ChEBI" id="CHEBI:17826"/>
        <dbReference type="ChEBI" id="CHEBI:29950"/>
        <dbReference type="ChEBI" id="CHEBI:50058"/>
        <dbReference type="ChEBI" id="CHEBI:57856"/>
        <dbReference type="ChEBI" id="CHEBI:57925"/>
        <dbReference type="ChEBI" id="CHEBI:59789"/>
        <dbReference type="ChEBI" id="CHEBI:183640"/>
        <dbReference type="EC" id="2.1.1.137"/>
    </reaction>
</comment>
<evidence type="ECO:0000256" key="6">
    <source>
        <dbReference type="ARBA" id="ARBA00047941"/>
    </source>
</evidence>
<reference evidence="11" key="1">
    <citation type="submission" date="2025-08" db="UniProtKB">
        <authorList>
            <consortium name="RefSeq"/>
        </authorList>
    </citation>
    <scope>IDENTIFICATION</scope>
    <source>
        <tissue evidence="11">Gonads</tissue>
    </source>
</reference>
<sequence>MSFSKPTDSKAIIDGVKEFYGKQLTKSEDLKTGACSSGSRPPKYAQDAIDLIHKEVVSKYYGCGLVIPQCLTDMKILDLGSGSGRDVYALSKLVGKNGHVTGVDMTDEQLDVARKYMNYHADKFGYEKPNVAFVQGYIEKLLELGIPEGTFDIIVSNCVVNLSTDKKAVLQGAYSLLKEGGELYFSDVYADSDLPEKIRRLKVLWGEGLGGALWWQDLIKIAENVGFATPRLVNATQFPITNNELKKLVEGHQYVSAEYRLFKLPAKPSSPCQVIYKGGVLGSEETFQLDYRRQFKKNEPVNVDEQTANILQNTRFADWFIFNPLPDNQTQEVDKDGSLDPFLYIATKDIKAPNGGCPSAEAD</sequence>
<keyword evidence="11" id="KW-0489">Methyltransferase</keyword>
<dbReference type="Gene3D" id="3.40.5.100">
    <property type="match status" value="1"/>
</dbReference>
<evidence type="ECO:0000256" key="3">
    <source>
        <dbReference type="ARBA" id="ARBA00034487"/>
    </source>
</evidence>
<keyword evidence="10" id="KW-1185">Reference proteome</keyword>
<evidence type="ECO:0000256" key="8">
    <source>
        <dbReference type="ARBA" id="ARBA00048428"/>
    </source>
</evidence>
<dbReference type="InterPro" id="IPR029063">
    <property type="entry name" value="SAM-dependent_MTases_sf"/>
</dbReference>
<dbReference type="STRING" id="7574.A0A1S3JJE0"/>
<protein>
    <recommendedName>
        <fullName evidence="5">Arsenite methyltransferase</fullName>
        <ecNumber evidence="4">2.1.1.137</ecNumber>
    </recommendedName>
</protein>
<feature type="domain" description="Methyltransferase" evidence="9">
    <location>
        <begin position="73"/>
        <end position="225"/>
    </location>
</feature>
<dbReference type="SUPFAM" id="SSF53335">
    <property type="entry name" value="S-adenosyl-L-methionine-dependent methyltransferases"/>
    <property type="match status" value="1"/>
</dbReference>
<dbReference type="EC" id="2.1.1.137" evidence="4"/>
<comment type="similarity">
    <text evidence="3">Belongs to the methyltransferase superfamily. Arsenite methyltransferase family.</text>
</comment>
<dbReference type="InterPro" id="IPR026669">
    <property type="entry name" value="Arsenite_MeTrfase-like"/>
</dbReference>
<dbReference type="InParanoid" id="A0A1S3JJE0"/>
<proteinExistence type="inferred from homology"/>
<dbReference type="OrthoDB" id="8300214at2759"/>
<dbReference type="GO" id="GO:0009404">
    <property type="term" value="P:toxin metabolic process"/>
    <property type="evidence" value="ECO:0007669"/>
    <property type="project" value="TreeGrafter"/>
</dbReference>
<dbReference type="Gene3D" id="3.40.50.150">
    <property type="entry name" value="Vaccinia Virus protein VP39"/>
    <property type="match status" value="1"/>
</dbReference>
<evidence type="ECO:0000313" key="10">
    <source>
        <dbReference type="Proteomes" id="UP000085678"/>
    </source>
</evidence>
<dbReference type="RefSeq" id="XP_013410493.1">
    <property type="nucleotide sequence ID" value="XM_013555039.1"/>
</dbReference>
<evidence type="ECO:0000256" key="2">
    <source>
        <dbReference type="ARBA" id="ARBA00022691"/>
    </source>
</evidence>
<dbReference type="Proteomes" id="UP000085678">
    <property type="component" value="Unplaced"/>
</dbReference>
<dbReference type="GeneID" id="106173798"/>
<keyword evidence="1" id="KW-0808">Transferase</keyword>
<evidence type="ECO:0000256" key="5">
    <source>
        <dbReference type="ARBA" id="ARBA00034545"/>
    </source>
</evidence>
<evidence type="ECO:0000256" key="4">
    <source>
        <dbReference type="ARBA" id="ARBA00034521"/>
    </source>
</evidence>
<evidence type="ECO:0000259" key="9">
    <source>
        <dbReference type="Pfam" id="PF13847"/>
    </source>
</evidence>
<dbReference type="PANTHER" id="PTHR43675:SF8">
    <property type="entry name" value="ARSENITE METHYLTRANSFERASE"/>
    <property type="match status" value="1"/>
</dbReference>
<evidence type="ECO:0000256" key="1">
    <source>
        <dbReference type="ARBA" id="ARBA00022679"/>
    </source>
</evidence>
<comment type="catalytic activity">
    <reaction evidence="8">
        <text>arsenic triglutathione + 3 [thioredoxin]-dithiol + 3 S-adenosyl-L-methionine = trimethylarsine + 3 [thioredoxin]-disulfide + 3 glutathione + 3 S-adenosyl-L-homocysteine + 3 H(+)</text>
        <dbReference type="Rhea" id="RHEA:69432"/>
        <dbReference type="Rhea" id="RHEA-COMP:10698"/>
        <dbReference type="Rhea" id="RHEA-COMP:10700"/>
        <dbReference type="ChEBI" id="CHEBI:15378"/>
        <dbReference type="ChEBI" id="CHEBI:27130"/>
        <dbReference type="ChEBI" id="CHEBI:29950"/>
        <dbReference type="ChEBI" id="CHEBI:50058"/>
        <dbReference type="ChEBI" id="CHEBI:57856"/>
        <dbReference type="ChEBI" id="CHEBI:57925"/>
        <dbReference type="ChEBI" id="CHEBI:59789"/>
        <dbReference type="ChEBI" id="CHEBI:183640"/>
        <dbReference type="EC" id="2.1.1.137"/>
    </reaction>
</comment>
<dbReference type="OMA" id="CIDSETH"/>
<dbReference type="Pfam" id="PF13847">
    <property type="entry name" value="Methyltransf_31"/>
    <property type="match status" value="1"/>
</dbReference>
<dbReference type="AlphaFoldDB" id="A0A1S3JJE0"/>
<name>A0A1S3JJE0_LINAN</name>
<dbReference type="PANTHER" id="PTHR43675">
    <property type="entry name" value="ARSENITE METHYLTRANSFERASE"/>
    <property type="match status" value="1"/>
</dbReference>
<evidence type="ECO:0000256" key="7">
    <source>
        <dbReference type="ARBA" id="ARBA00047943"/>
    </source>
</evidence>
<evidence type="ECO:0000313" key="11">
    <source>
        <dbReference type="RefSeq" id="XP_013410493.1"/>
    </source>
</evidence>